<evidence type="ECO:0000256" key="1">
    <source>
        <dbReference type="SAM" id="MobiDB-lite"/>
    </source>
</evidence>
<reference evidence="2 3" key="1">
    <citation type="submission" date="2012-10" db="EMBL/GenBank/DDBJ databases">
        <authorList>
            <consortium name="Gibbon Genome Sequencing Consortium"/>
        </authorList>
    </citation>
    <scope>NUCLEOTIDE SEQUENCE [LARGE SCALE GENOMIC DNA]</scope>
</reference>
<feature type="region of interest" description="Disordered" evidence="1">
    <location>
        <begin position="30"/>
        <end position="54"/>
    </location>
</feature>
<dbReference type="EMBL" id="ADFV01048612">
    <property type="status" value="NOT_ANNOTATED_CDS"/>
    <property type="molecule type" value="Genomic_DNA"/>
</dbReference>
<sequence>SSQGHPQPQRSLGTRAAAGLAGVWRVSRGLSSCRQPSAPFSRRPTSPTATTTTR</sequence>
<dbReference type="Ensembl" id="ENSNLET00000058462.1">
    <property type="protein sequence ID" value="ENSNLEP00000041041.1"/>
    <property type="gene ID" value="ENSNLEG00000031729.1"/>
</dbReference>
<name>A0A2I3HC53_NOMLE</name>
<keyword evidence="3" id="KW-1185">Reference proteome</keyword>
<accession>A0A2I3HC53</accession>
<reference evidence="2" key="2">
    <citation type="submission" date="2025-08" db="UniProtKB">
        <authorList>
            <consortium name="Ensembl"/>
        </authorList>
    </citation>
    <scope>IDENTIFICATION</scope>
</reference>
<dbReference type="EMBL" id="ADFV01048613">
    <property type="status" value="NOT_ANNOTATED_CDS"/>
    <property type="molecule type" value="Genomic_DNA"/>
</dbReference>
<proteinExistence type="predicted"/>
<evidence type="ECO:0000313" key="3">
    <source>
        <dbReference type="Proteomes" id="UP000001073"/>
    </source>
</evidence>
<protein>
    <submittedName>
        <fullName evidence="2">Uncharacterized protein</fullName>
    </submittedName>
</protein>
<organism evidence="2 3">
    <name type="scientific">Nomascus leucogenys</name>
    <name type="common">Northern white-cheeked gibbon</name>
    <name type="synonym">Hylobates leucogenys</name>
    <dbReference type="NCBI Taxonomy" id="61853"/>
    <lineage>
        <taxon>Eukaryota</taxon>
        <taxon>Metazoa</taxon>
        <taxon>Chordata</taxon>
        <taxon>Craniata</taxon>
        <taxon>Vertebrata</taxon>
        <taxon>Euteleostomi</taxon>
        <taxon>Mammalia</taxon>
        <taxon>Eutheria</taxon>
        <taxon>Euarchontoglires</taxon>
        <taxon>Primates</taxon>
        <taxon>Haplorrhini</taxon>
        <taxon>Catarrhini</taxon>
        <taxon>Hylobatidae</taxon>
        <taxon>Nomascus</taxon>
    </lineage>
</organism>
<dbReference type="AlphaFoldDB" id="A0A2I3HC53"/>
<feature type="compositionally biased region" description="Low complexity" evidence="1">
    <location>
        <begin position="41"/>
        <end position="54"/>
    </location>
</feature>
<reference evidence="2" key="3">
    <citation type="submission" date="2025-09" db="UniProtKB">
        <authorList>
            <consortium name="Ensembl"/>
        </authorList>
    </citation>
    <scope>IDENTIFICATION</scope>
</reference>
<dbReference type="Proteomes" id="UP000001073">
    <property type="component" value="Chromosome 18"/>
</dbReference>
<evidence type="ECO:0000313" key="2">
    <source>
        <dbReference type="Ensembl" id="ENSNLEP00000041041.1"/>
    </source>
</evidence>